<keyword evidence="9" id="KW-0804">Transcription</keyword>
<dbReference type="Proteomes" id="UP001153269">
    <property type="component" value="Unassembled WGS sequence"/>
</dbReference>
<keyword evidence="4" id="KW-0677">Repeat</keyword>
<keyword evidence="3" id="KW-0479">Metal-binding</keyword>
<keyword evidence="10" id="KW-0539">Nucleus</keyword>
<dbReference type="InterPro" id="IPR045914">
    <property type="entry name" value="Zn532-like"/>
</dbReference>
<keyword evidence="15" id="KW-1185">Reference proteome</keyword>
<gene>
    <name evidence="14" type="ORF">PLEPLA_LOCUS46740</name>
</gene>
<evidence type="ECO:0000256" key="11">
    <source>
        <dbReference type="PROSITE-ProRule" id="PRU00042"/>
    </source>
</evidence>
<keyword evidence="6" id="KW-0862">Zinc</keyword>
<name>A0A9N7W251_PLEPL</name>
<dbReference type="PANTHER" id="PTHR47222">
    <property type="entry name" value="ZINC FINGER PROTEIN 532-RELATED"/>
    <property type="match status" value="1"/>
</dbReference>
<proteinExistence type="inferred from homology"/>
<dbReference type="GO" id="GO:0005634">
    <property type="term" value="C:nucleus"/>
    <property type="evidence" value="ECO:0007669"/>
    <property type="project" value="UniProtKB-SubCell"/>
</dbReference>
<evidence type="ECO:0000256" key="8">
    <source>
        <dbReference type="ARBA" id="ARBA00023125"/>
    </source>
</evidence>
<evidence type="ECO:0000256" key="2">
    <source>
        <dbReference type="ARBA" id="ARBA00006991"/>
    </source>
</evidence>
<evidence type="ECO:0000313" key="14">
    <source>
        <dbReference type="EMBL" id="CAB1458906.1"/>
    </source>
</evidence>
<dbReference type="PANTHER" id="PTHR47222:SF1">
    <property type="entry name" value="ZINC FINGER PROTEIN 592"/>
    <property type="match status" value="1"/>
</dbReference>
<dbReference type="Pfam" id="PF13894">
    <property type="entry name" value="zf-C2H2_4"/>
    <property type="match status" value="1"/>
</dbReference>
<feature type="region of interest" description="Disordered" evidence="12">
    <location>
        <begin position="188"/>
        <end position="244"/>
    </location>
</feature>
<dbReference type="InterPro" id="IPR036236">
    <property type="entry name" value="Znf_C2H2_sf"/>
</dbReference>
<evidence type="ECO:0000256" key="12">
    <source>
        <dbReference type="SAM" id="MobiDB-lite"/>
    </source>
</evidence>
<comment type="similarity">
    <text evidence="2">Belongs to the krueppel C2H2-type zinc-finger protein family.</text>
</comment>
<dbReference type="EMBL" id="CADEAL010004405">
    <property type="protein sequence ID" value="CAB1458906.1"/>
    <property type="molecule type" value="Genomic_DNA"/>
</dbReference>
<comment type="caution">
    <text evidence="14">The sequence shown here is derived from an EMBL/GenBank/DDBJ whole genome shotgun (WGS) entry which is preliminary data.</text>
</comment>
<keyword evidence="7" id="KW-0805">Transcription regulation</keyword>
<feature type="region of interest" description="Disordered" evidence="12">
    <location>
        <begin position="79"/>
        <end position="118"/>
    </location>
</feature>
<dbReference type="Pfam" id="PF16622">
    <property type="entry name" value="zf-C2H2_11"/>
    <property type="match status" value="1"/>
</dbReference>
<keyword evidence="8" id="KW-0238">DNA-binding</keyword>
<evidence type="ECO:0000256" key="6">
    <source>
        <dbReference type="ARBA" id="ARBA00022833"/>
    </source>
</evidence>
<evidence type="ECO:0000256" key="5">
    <source>
        <dbReference type="ARBA" id="ARBA00022771"/>
    </source>
</evidence>
<dbReference type="GO" id="GO:0003677">
    <property type="term" value="F:DNA binding"/>
    <property type="evidence" value="ECO:0007669"/>
    <property type="project" value="UniProtKB-KW"/>
</dbReference>
<evidence type="ECO:0000256" key="10">
    <source>
        <dbReference type="ARBA" id="ARBA00023242"/>
    </source>
</evidence>
<organism evidence="14 15">
    <name type="scientific">Pleuronectes platessa</name>
    <name type="common">European plaice</name>
    <dbReference type="NCBI Taxonomy" id="8262"/>
    <lineage>
        <taxon>Eukaryota</taxon>
        <taxon>Metazoa</taxon>
        <taxon>Chordata</taxon>
        <taxon>Craniata</taxon>
        <taxon>Vertebrata</taxon>
        <taxon>Euteleostomi</taxon>
        <taxon>Actinopterygii</taxon>
        <taxon>Neopterygii</taxon>
        <taxon>Teleostei</taxon>
        <taxon>Neoteleostei</taxon>
        <taxon>Acanthomorphata</taxon>
        <taxon>Carangaria</taxon>
        <taxon>Pleuronectiformes</taxon>
        <taxon>Pleuronectoidei</taxon>
        <taxon>Pleuronectidae</taxon>
        <taxon>Pleuronectes</taxon>
    </lineage>
</organism>
<accession>A0A9N7W251</accession>
<evidence type="ECO:0000256" key="7">
    <source>
        <dbReference type="ARBA" id="ARBA00023015"/>
    </source>
</evidence>
<evidence type="ECO:0000256" key="3">
    <source>
        <dbReference type="ARBA" id="ARBA00022723"/>
    </source>
</evidence>
<reference evidence="14" key="1">
    <citation type="submission" date="2020-03" db="EMBL/GenBank/DDBJ databases">
        <authorList>
            <person name="Weist P."/>
        </authorList>
    </citation>
    <scope>NUCLEOTIDE SEQUENCE</scope>
</reference>
<dbReference type="FunFam" id="3.30.160.60:FF:002453">
    <property type="entry name" value="Zinc finger protein 687"/>
    <property type="match status" value="1"/>
</dbReference>
<evidence type="ECO:0000256" key="9">
    <source>
        <dbReference type="ARBA" id="ARBA00023163"/>
    </source>
</evidence>
<evidence type="ECO:0000256" key="4">
    <source>
        <dbReference type="ARBA" id="ARBA00022737"/>
    </source>
</evidence>
<sequence>MTLVSPAAEVRSVKKYPCRHCEQSFNSPTSLRRHIRNDHDGKKKNYTCWYCTDTKTIFTSSVMLKNHISLMHGIKNPDLGQMPKTATQESKKASGKGLVSERPAVVKQGKQGQDLTGSLEAPSAKRLKSQFRCSKCGFITDDSTQFQQHIPQHKSDENTPQCLHCGLCFTSVLSLNRHLFIVHKVKDKGQEGMGDRKEKGVEVREKAEDNRPVRSAETDEVNNSLPELHDTGPSQAEEQANLHFDKTTDCNLKLSSHSHTPTVSLR</sequence>
<evidence type="ECO:0000313" key="15">
    <source>
        <dbReference type="Proteomes" id="UP001153269"/>
    </source>
</evidence>
<comment type="subcellular location">
    <subcellularLocation>
        <location evidence="1">Nucleus</location>
    </subcellularLocation>
</comment>
<feature type="compositionally biased region" description="Basic and acidic residues" evidence="12">
    <location>
        <begin position="188"/>
        <end position="217"/>
    </location>
</feature>
<dbReference type="InterPro" id="IPR041697">
    <property type="entry name" value="Znf-C2H2_11"/>
</dbReference>
<dbReference type="GO" id="GO:0008270">
    <property type="term" value="F:zinc ion binding"/>
    <property type="evidence" value="ECO:0007669"/>
    <property type="project" value="UniProtKB-KW"/>
</dbReference>
<feature type="domain" description="C2H2-type" evidence="13">
    <location>
        <begin position="16"/>
        <end position="44"/>
    </location>
</feature>
<dbReference type="InterPro" id="IPR013087">
    <property type="entry name" value="Znf_C2H2_type"/>
</dbReference>
<dbReference type="PROSITE" id="PS00028">
    <property type="entry name" value="ZINC_FINGER_C2H2_1"/>
    <property type="match status" value="2"/>
</dbReference>
<dbReference type="SUPFAM" id="SSF57667">
    <property type="entry name" value="beta-beta-alpha zinc fingers"/>
    <property type="match status" value="2"/>
</dbReference>
<dbReference type="SMART" id="SM00355">
    <property type="entry name" value="ZnF_C2H2"/>
    <property type="match status" value="4"/>
</dbReference>
<keyword evidence="5 11" id="KW-0863">Zinc-finger</keyword>
<dbReference type="AlphaFoldDB" id="A0A9N7W251"/>
<protein>
    <recommendedName>
        <fullName evidence="13">C2H2-type domain-containing protein</fullName>
    </recommendedName>
</protein>
<evidence type="ECO:0000259" key="13">
    <source>
        <dbReference type="PROSITE" id="PS50157"/>
    </source>
</evidence>
<evidence type="ECO:0000256" key="1">
    <source>
        <dbReference type="ARBA" id="ARBA00004123"/>
    </source>
</evidence>
<dbReference type="PROSITE" id="PS50157">
    <property type="entry name" value="ZINC_FINGER_C2H2_2"/>
    <property type="match status" value="1"/>
</dbReference>
<dbReference type="Gene3D" id="3.30.160.60">
    <property type="entry name" value="Classic Zinc Finger"/>
    <property type="match status" value="2"/>
</dbReference>